<name>A0A7S7LHZ1_CRYPV</name>
<evidence type="ECO:0000313" key="2">
    <source>
        <dbReference type="Proteomes" id="UP000593906"/>
    </source>
</evidence>
<evidence type="ECO:0000313" key="1">
    <source>
        <dbReference type="EMBL" id="QOY42018.1"/>
    </source>
</evidence>
<dbReference type="GO" id="GO:0005634">
    <property type="term" value="C:nucleus"/>
    <property type="evidence" value="ECO:0007669"/>
    <property type="project" value="TreeGrafter"/>
</dbReference>
<dbReference type="AlphaFoldDB" id="A0A7S7LHZ1"/>
<dbReference type="InterPro" id="IPR006735">
    <property type="entry name" value="Rtf2"/>
</dbReference>
<proteinExistence type="predicted"/>
<dbReference type="PANTHER" id="PTHR12775:SF0">
    <property type="entry name" value="REPLICATION TERMINATION FACTOR 2"/>
    <property type="match status" value="1"/>
</dbReference>
<reference evidence="1 2" key="1">
    <citation type="submission" date="2019-09" db="EMBL/GenBank/DDBJ databases">
        <title>Consistent, comparative and evidence-based genome assembly and annotation for Cryptosporidium parvum, C. hominis and C. tyzzeri.</title>
        <authorList>
            <person name="Baptista R.P."/>
            <person name="Li Y."/>
            <person name="Sateriale A."/>
            <person name="Ansell B."/>
            <person name="Jex A."/>
            <person name="Sanders M."/>
            <person name="Brooks K."/>
            <person name="Tracey A."/>
            <person name="Berriman M."/>
            <person name="Striepen B."/>
            <person name="Cotton J.A."/>
            <person name="Kissinger J.C."/>
        </authorList>
    </citation>
    <scope>NUCLEOTIDE SEQUENCE [LARGE SCALE GENOMIC DNA]</scope>
    <source>
        <strain evidence="1 2">IOWA-ATCC</strain>
    </source>
</reference>
<dbReference type="Pfam" id="PF04641">
    <property type="entry name" value="Rtf2"/>
    <property type="match status" value="1"/>
</dbReference>
<dbReference type="Proteomes" id="UP000593906">
    <property type="component" value="Chromosome 4"/>
</dbReference>
<dbReference type="GO" id="GO:0006274">
    <property type="term" value="P:DNA replication termination"/>
    <property type="evidence" value="ECO:0007669"/>
    <property type="project" value="TreeGrafter"/>
</dbReference>
<protein>
    <submittedName>
        <fullName evidence="1">Uncharacterized protein</fullName>
    </submittedName>
</protein>
<dbReference type="VEuPathDB" id="CryptoDB:CPATCC_0018410"/>
<dbReference type="EMBL" id="CP044419">
    <property type="protein sequence ID" value="QOY42018.1"/>
    <property type="molecule type" value="Genomic_DNA"/>
</dbReference>
<accession>A0A7S7LHZ1</accession>
<organism evidence="1 2">
    <name type="scientific">Cryptosporidium parvum</name>
    <dbReference type="NCBI Taxonomy" id="5807"/>
    <lineage>
        <taxon>Eukaryota</taxon>
        <taxon>Sar</taxon>
        <taxon>Alveolata</taxon>
        <taxon>Apicomplexa</taxon>
        <taxon>Conoidasida</taxon>
        <taxon>Coccidia</taxon>
        <taxon>Eucoccidiorida</taxon>
        <taxon>Eimeriorina</taxon>
        <taxon>Cryptosporidiidae</taxon>
        <taxon>Cryptosporidium</taxon>
    </lineage>
</organism>
<dbReference type="PANTHER" id="PTHR12775">
    <property type="entry name" value="PROTEIN C20ORF43 HOMOLOG"/>
    <property type="match status" value="1"/>
</dbReference>
<gene>
    <name evidence="1" type="ORF">CPATCC_001612</name>
</gene>
<sequence>MGGDGGSIPKRADVVKTKGYGFKRNLGGMGYMPNAQVKLTNEENSTKLKMHERWTKCYLTNEPLNPPVVICNKGFLYNKEAVINKLLSKSKTAPHIKKLSDVFQVKVSNIHLDYFHHLYLFIYFFFTLNISIN</sequence>